<dbReference type="SUPFAM" id="SSF47384">
    <property type="entry name" value="Homodimeric domain of signal transducing histidine kinase"/>
    <property type="match status" value="1"/>
</dbReference>
<dbReference type="SUPFAM" id="SSF47226">
    <property type="entry name" value="Histidine-containing phosphotransfer domain, HPT domain"/>
    <property type="match status" value="1"/>
</dbReference>
<evidence type="ECO:0000256" key="16">
    <source>
        <dbReference type="ARBA" id="ARBA00064003"/>
    </source>
</evidence>
<dbReference type="InterPro" id="IPR036097">
    <property type="entry name" value="HisK_dim/P_sf"/>
</dbReference>
<evidence type="ECO:0000256" key="17">
    <source>
        <dbReference type="ARBA" id="ARBA00068150"/>
    </source>
</evidence>
<dbReference type="SMART" id="SM00387">
    <property type="entry name" value="HATPase_c"/>
    <property type="match status" value="1"/>
</dbReference>
<evidence type="ECO:0000256" key="4">
    <source>
        <dbReference type="ARBA" id="ARBA00012438"/>
    </source>
</evidence>
<evidence type="ECO:0000256" key="6">
    <source>
        <dbReference type="ARBA" id="ARBA00022490"/>
    </source>
</evidence>
<dbReference type="CDD" id="cd17546">
    <property type="entry name" value="REC_hyHK_CKI1_RcsC-like"/>
    <property type="match status" value="1"/>
</dbReference>
<name>A0A432MNG6_9BACT</name>
<dbReference type="Pfam" id="PF08447">
    <property type="entry name" value="PAS_3"/>
    <property type="match status" value="3"/>
</dbReference>
<evidence type="ECO:0000259" key="22">
    <source>
        <dbReference type="PROSITE" id="PS50109"/>
    </source>
</evidence>
<dbReference type="PROSITE" id="PS50894">
    <property type="entry name" value="HPT"/>
    <property type="match status" value="1"/>
</dbReference>
<evidence type="ECO:0000256" key="7">
    <source>
        <dbReference type="ARBA" id="ARBA00022553"/>
    </source>
</evidence>
<dbReference type="InterPro" id="IPR036890">
    <property type="entry name" value="HATPase_C_sf"/>
</dbReference>
<feature type="modified residue" description="4-aspartylphosphate" evidence="19">
    <location>
        <position position="991"/>
    </location>
</feature>
<dbReference type="GO" id="GO:0032991">
    <property type="term" value="C:protein-containing complex"/>
    <property type="evidence" value="ECO:0007669"/>
    <property type="project" value="UniProtKB-ARBA"/>
</dbReference>
<evidence type="ECO:0000256" key="10">
    <source>
        <dbReference type="ARBA" id="ARBA00022741"/>
    </source>
</evidence>
<comment type="catalytic activity">
    <reaction evidence="1">
        <text>ATP + protein L-histidine = ADP + protein N-phospho-L-histidine.</text>
        <dbReference type="EC" id="2.7.13.3"/>
    </reaction>
</comment>
<evidence type="ECO:0000256" key="19">
    <source>
        <dbReference type="PROSITE-ProRule" id="PRU00169"/>
    </source>
</evidence>
<dbReference type="InterPro" id="IPR000014">
    <property type="entry name" value="PAS"/>
</dbReference>
<evidence type="ECO:0000256" key="14">
    <source>
        <dbReference type="ARBA" id="ARBA00023012"/>
    </source>
</evidence>
<proteinExistence type="predicted"/>
<feature type="domain" description="Response regulatory" evidence="23">
    <location>
        <begin position="942"/>
        <end position="1060"/>
    </location>
</feature>
<dbReference type="InterPro" id="IPR001789">
    <property type="entry name" value="Sig_transdc_resp-reg_receiver"/>
</dbReference>
<dbReference type="SMART" id="SM00448">
    <property type="entry name" value="REC"/>
    <property type="match status" value="1"/>
</dbReference>
<dbReference type="InterPro" id="IPR013655">
    <property type="entry name" value="PAS_fold_3"/>
</dbReference>
<feature type="domain" description="HPt" evidence="26">
    <location>
        <begin position="1093"/>
        <end position="1193"/>
    </location>
</feature>
<reference evidence="27 28" key="1">
    <citation type="submission" date="2018-12" db="EMBL/GenBank/DDBJ databases">
        <authorList>
            <person name="Toschakov S.V."/>
        </authorList>
    </citation>
    <scope>NUCLEOTIDE SEQUENCE [LARGE SCALE GENOMIC DNA]</scope>
    <source>
        <strain evidence="27 28">GM2012</strain>
    </source>
</reference>
<evidence type="ECO:0000256" key="13">
    <source>
        <dbReference type="ARBA" id="ARBA00022989"/>
    </source>
</evidence>
<dbReference type="SUPFAM" id="SSF55785">
    <property type="entry name" value="PYP-like sensor domain (PAS domain)"/>
    <property type="match status" value="4"/>
</dbReference>
<feature type="transmembrane region" description="Helical" evidence="21">
    <location>
        <begin position="67"/>
        <end position="85"/>
    </location>
</feature>
<keyword evidence="8" id="KW-0808">Transferase</keyword>
<dbReference type="CDD" id="cd00088">
    <property type="entry name" value="HPT"/>
    <property type="match status" value="1"/>
</dbReference>
<dbReference type="InterPro" id="IPR008207">
    <property type="entry name" value="Sig_transdc_His_kin_Hpt_dom"/>
</dbReference>
<feature type="transmembrane region" description="Helical" evidence="21">
    <location>
        <begin position="97"/>
        <end position="114"/>
    </location>
</feature>
<dbReference type="SMART" id="SM00388">
    <property type="entry name" value="HisKA"/>
    <property type="match status" value="1"/>
</dbReference>
<dbReference type="Pfam" id="PF01627">
    <property type="entry name" value="Hpt"/>
    <property type="match status" value="1"/>
</dbReference>
<dbReference type="InterPro" id="IPR001610">
    <property type="entry name" value="PAC"/>
</dbReference>
<evidence type="ECO:0000259" key="26">
    <source>
        <dbReference type="PROSITE" id="PS50894"/>
    </source>
</evidence>
<evidence type="ECO:0000256" key="9">
    <source>
        <dbReference type="ARBA" id="ARBA00022692"/>
    </source>
</evidence>
<dbReference type="CDD" id="cd16922">
    <property type="entry name" value="HATPase_EvgS-ArcB-TorS-like"/>
    <property type="match status" value="1"/>
</dbReference>
<evidence type="ECO:0000313" key="27">
    <source>
        <dbReference type="EMBL" id="RUL88981.1"/>
    </source>
</evidence>
<dbReference type="InterPro" id="IPR000700">
    <property type="entry name" value="PAS-assoc_C"/>
</dbReference>
<dbReference type="EC" id="2.7.13.3" evidence="4"/>
<dbReference type="Proteomes" id="UP000280296">
    <property type="component" value="Unassembled WGS sequence"/>
</dbReference>
<keyword evidence="11" id="KW-0418">Kinase</keyword>
<dbReference type="PROSITE" id="PS50109">
    <property type="entry name" value="HIS_KIN"/>
    <property type="match status" value="1"/>
</dbReference>
<dbReference type="InterPro" id="IPR004358">
    <property type="entry name" value="Sig_transdc_His_kin-like_C"/>
</dbReference>
<dbReference type="Gene3D" id="1.10.287.130">
    <property type="match status" value="1"/>
</dbReference>
<keyword evidence="15 21" id="KW-0472">Membrane</keyword>
<keyword evidence="28" id="KW-1185">Reference proteome</keyword>
<dbReference type="Pfam" id="PF00072">
    <property type="entry name" value="Response_reg"/>
    <property type="match status" value="1"/>
</dbReference>
<evidence type="ECO:0000256" key="3">
    <source>
        <dbReference type="ARBA" id="ARBA00004651"/>
    </source>
</evidence>
<dbReference type="InterPro" id="IPR035965">
    <property type="entry name" value="PAS-like_dom_sf"/>
</dbReference>
<evidence type="ECO:0000256" key="20">
    <source>
        <dbReference type="SAM" id="MobiDB-lite"/>
    </source>
</evidence>
<evidence type="ECO:0000256" key="1">
    <source>
        <dbReference type="ARBA" id="ARBA00000085"/>
    </source>
</evidence>
<keyword evidence="5" id="KW-1003">Cell membrane</keyword>
<keyword evidence="12" id="KW-0067">ATP-binding</keyword>
<keyword evidence="10" id="KW-0547">Nucleotide-binding</keyword>
<evidence type="ECO:0000259" key="24">
    <source>
        <dbReference type="PROSITE" id="PS50112"/>
    </source>
</evidence>
<keyword evidence="9 21" id="KW-0812">Transmembrane</keyword>
<dbReference type="GO" id="GO:0005737">
    <property type="term" value="C:cytoplasm"/>
    <property type="evidence" value="ECO:0007669"/>
    <property type="project" value="UniProtKB-SubCell"/>
</dbReference>
<dbReference type="PROSITE" id="PS50112">
    <property type="entry name" value="PAS"/>
    <property type="match status" value="4"/>
</dbReference>
<dbReference type="InterPro" id="IPR005467">
    <property type="entry name" value="His_kinase_dom"/>
</dbReference>
<dbReference type="InterPro" id="IPR036641">
    <property type="entry name" value="HPT_dom_sf"/>
</dbReference>
<dbReference type="CDD" id="cd00082">
    <property type="entry name" value="HisKA"/>
    <property type="match status" value="1"/>
</dbReference>
<dbReference type="NCBIfam" id="TIGR00229">
    <property type="entry name" value="sensory_box"/>
    <property type="match status" value="4"/>
</dbReference>
<evidence type="ECO:0000256" key="2">
    <source>
        <dbReference type="ARBA" id="ARBA00004496"/>
    </source>
</evidence>
<dbReference type="Gene3D" id="3.30.565.10">
    <property type="entry name" value="Histidine kinase-like ATPase, C-terminal domain"/>
    <property type="match status" value="1"/>
</dbReference>
<dbReference type="Pfam" id="PF00512">
    <property type="entry name" value="HisKA"/>
    <property type="match status" value="1"/>
</dbReference>
<evidence type="ECO:0000256" key="5">
    <source>
        <dbReference type="ARBA" id="ARBA00022475"/>
    </source>
</evidence>
<dbReference type="GO" id="GO:0006355">
    <property type="term" value="P:regulation of DNA-templated transcription"/>
    <property type="evidence" value="ECO:0007669"/>
    <property type="project" value="InterPro"/>
</dbReference>
<dbReference type="SMART" id="SM00086">
    <property type="entry name" value="PAC"/>
    <property type="match status" value="4"/>
</dbReference>
<organism evidence="27 28">
    <name type="scientific">Tautonia sociabilis</name>
    <dbReference type="NCBI Taxonomy" id="2080755"/>
    <lineage>
        <taxon>Bacteria</taxon>
        <taxon>Pseudomonadati</taxon>
        <taxon>Planctomycetota</taxon>
        <taxon>Planctomycetia</taxon>
        <taxon>Isosphaerales</taxon>
        <taxon>Isosphaeraceae</taxon>
        <taxon>Tautonia</taxon>
    </lineage>
</organism>
<feature type="region of interest" description="Disordered" evidence="20">
    <location>
        <begin position="1190"/>
        <end position="1216"/>
    </location>
</feature>
<protein>
    <recommendedName>
        <fullName evidence="17">Sensory/regulatory protein RpfC</fullName>
        <ecNumber evidence="4">2.7.13.3</ecNumber>
    </recommendedName>
</protein>
<dbReference type="InterPro" id="IPR003594">
    <property type="entry name" value="HATPase_dom"/>
</dbReference>
<comment type="caution">
    <text evidence="27">The sequence shown here is derived from an EMBL/GenBank/DDBJ whole genome shotgun (WGS) entry which is preliminary data.</text>
</comment>
<keyword evidence="6" id="KW-0963">Cytoplasm</keyword>
<evidence type="ECO:0000256" key="11">
    <source>
        <dbReference type="ARBA" id="ARBA00022777"/>
    </source>
</evidence>
<feature type="compositionally biased region" description="Basic and acidic residues" evidence="20">
    <location>
        <begin position="1190"/>
        <end position="1199"/>
    </location>
</feature>
<accession>A0A432MNG6</accession>
<feature type="domain" description="PAS" evidence="24">
    <location>
        <begin position="280"/>
        <end position="324"/>
    </location>
</feature>
<evidence type="ECO:0000256" key="18">
    <source>
        <dbReference type="PROSITE-ProRule" id="PRU00110"/>
    </source>
</evidence>
<evidence type="ECO:0000256" key="21">
    <source>
        <dbReference type="SAM" id="Phobius"/>
    </source>
</evidence>
<dbReference type="RefSeq" id="WP_126723975.1">
    <property type="nucleotide sequence ID" value="NZ_RYZH01000005.1"/>
</dbReference>
<reference evidence="27 28" key="2">
    <citation type="submission" date="2019-01" db="EMBL/GenBank/DDBJ databases">
        <title>Tautonia sociabilis, a novel thermotolerant planctomycete of Isosphaeraceae family, isolated from a 4000 m deep subterranean habitat.</title>
        <authorList>
            <person name="Kovaleva O.L."/>
            <person name="Elcheninov A.G."/>
            <person name="Van Heerden E."/>
            <person name="Toshchakov S.V."/>
            <person name="Novikov A."/>
            <person name="Bonch-Osmolovskaya E.A."/>
            <person name="Kublanov I.V."/>
        </authorList>
    </citation>
    <scope>NUCLEOTIDE SEQUENCE [LARGE SCALE GENOMIC DNA]</scope>
    <source>
        <strain evidence="27 28">GM2012</strain>
    </source>
</reference>
<dbReference type="PROSITE" id="PS50113">
    <property type="entry name" value="PAC"/>
    <property type="match status" value="2"/>
</dbReference>
<keyword evidence="14" id="KW-0902">Two-component regulatory system</keyword>
<evidence type="ECO:0000313" key="28">
    <source>
        <dbReference type="Proteomes" id="UP000280296"/>
    </source>
</evidence>
<dbReference type="OrthoDB" id="9762493at2"/>
<comment type="subcellular location">
    <subcellularLocation>
        <location evidence="3">Cell membrane</location>
        <topology evidence="3">Multi-pass membrane protein</topology>
    </subcellularLocation>
    <subcellularLocation>
        <location evidence="2">Cytoplasm</location>
    </subcellularLocation>
</comment>
<dbReference type="Gene3D" id="1.20.120.160">
    <property type="entry name" value="HPT domain"/>
    <property type="match status" value="1"/>
</dbReference>
<dbReference type="SMART" id="SM00091">
    <property type="entry name" value="PAS"/>
    <property type="match status" value="4"/>
</dbReference>
<dbReference type="EMBL" id="RYZH01000005">
    <property type="protein sequence ID" value="RUL88981.1"/>
    <property type="molecule type" value="Genomic_DNA"/>
</dbReference>
<feature type="domain" description="PAC" evidence="25">
    <location>
        <begin position="507"/>
        <end position="559"/>
    </location>
</feature>
<feature type="domain" description="Histidine kinase" evidence="22">
    <location>
        <begin position="699"/>
        <end position="920"/>
    </location>
</feature>
<feature type="domain" description="PAC" evidence="25">
    <location>
        <begin position="226"/>
        <end position="279"/>
    </location>
</feature>
<dbReference type="Pfam" id="PF00989">
    <property type="entry name" value="PAS"/>
    <property type="match status" value="1"/>
</dbReference>
<dbReference type="SUPFAM" id="SSF52172">
    <property type="entry name" value="CheY-like"/>
    <property type="match status" value="1"/>
</dbReference>
<dbReference type="GO" id="GO:0000155">
    <property type="term" value="F:phosphorelay sensor kinase activity"/>
    <property type="evidence" value="ECO:0007669"/>
    <property type="project" value="InterPro"/>
</dbReference>
<gene>
    <name evidence="27" type="ORF">TsocGM_03710</name>
</gene>
<dbReference type="FunFam" id="3.30.565.10:FF:000010">
    <property type="entry name" value="Sensor histidine kinase RcsC"/>
    <property type="match status" value="1"/>
</dbReference>
<dbReference type="PROSITE" id="PS50110">
    <property type="entry name" value="RESPONSE_REGULATORY"/>
    <property type="match status" value="1"/>
</dbReference>
<feature type="modified residue" description="Phosphohistidine" evidence="18">
    <location>
        <position position="1132"/>
    </location>
</feature>
<dbReference type="Gene3D" id="3.30.450.20">
    <property type="entry name" value="PAS domain"/>
    <property type="match status" value="4"/>
</dbReference>
<dbReference type="GO" id="GO:0005524">
    <property type="term" value="F:ATP binding"/>
    <property type="evidence" value="ECO:0007669"/>
    <property type="project" value="UniProtKB-KW"/>
</dbReference>
<sequence>MQPGVDFIGNLIRTGGIVTGRVRAPQAQWLVGAHVLGDVLTALVCMALVVLLWSFGRELEKRSWSRGVIVAFALFVGLVGLRHVLDLVTSVHPGDRLSGLVLVLTTLVLWWTAWSPPRTWPALLAMRSPERLKRTHVERIGQVSQSQEERLEHTARLHLLMDAMPQIVWTARPDGFIDYYNERWYEYTGIARDGGGDSSWESILHPDDVPHCREAWSRSVKTGVPYQIEYRLQDRMSGGYRWFLARALPVRDDSGQIVQWFGTCTDIDEKHRAMEAIEAREERTRSIVTHVADGIITTDEAGIIQTVNSAVERIFGFEASELIGCDVSMLIPDFVGTRNNALLACRLQGGEARLGGSSREVEGRHRVGSTIPLELTIGEFKVGDERFFTGVVRDITEKKNAEAEIRLLTEDLERRVRERTLALTAANEALREGEERFRGAFEAAAIGMALVAPDGRFLRVNRSLCQIVGYCESELLTKKFQDITHPDDLDDDLSLVGRLLAGAISSYQMEKRYIRSDGRIVWIRLSVSLVRNSVGDPVHFVSQIEDITPRKQAESERERFFQLSRDLLCVAGTDGYFKLLNPAWELTLGFSNEQLLSVPFYDFVHPDDLDRTRAEAAKLTEGKQSINFGNRYRCRDGSYRDLLWNAVIDPEQGLIYAVAHDITEVKQAELEREATIAELARARDEALAATRAKDDFLANMSHEIRTPMSGVLGMAELLLDTPLDGVQRGYASAIRSSGEALLTVINDILDLSKIEAGKLTLEATPFAFRALMEEVSVLLAPKASQKGIRLSSHVGPGVPPWLVGDPVRIRQVLTNLVGNAVKFTDRGSVMLEARLAGRSPGRARVRVSVTDTGIGIPVADQKRIFESFTQVHSGRDRTHGGTGLGLSICQRLISLMGCVISVESEPSAGSRFWFELELDVAEEPPSSAVLAAEQAEVPPSLAVLLADDNPINRRVALGLLERFGCRAEAVVDGREAVAAYARGRFDLVLMDVQMPGMDGYAATKAIRRLEEDLGRHTPIIALTAHAMQGDRQRCLDAGMDDYLAKPLRPGPLREILLRWAGRREPREWESESGHPPETAVFRPRLLDESSGGDSAFARELLGMAIEGIPERLEKIREAVESADSDRVAQEAHNLKGVCLTLGAERMAAACQDLVDAGRLGVQNRIGSGARIVDASWDLLRQEVHRHLETLQEDAKESVESSRVGAAESQERDERPV</sequence>
<comment type="subunit">
    <text evidence="16">At low DSF concentrations, interacts with RpfF.</text>
</comment>
<evidence type="ECO:0000256" key="15">
    <source>
        <dbReference type="ARBA" id="ARBA00023136"/>
    </source>
</evidence>
<dbReference type="Pfam" id="PF02518">
    <property type="entry name" value="HATPase_c"/>
    <property type="match status" value="1"/>
</dbReference>
<dbReference type="InterPro" id="IPR013767">
    <property type="entry name" value="PAS_fold"/>
</dbReference>
<evidence type="ECO:0000256" key="12">
    <source>
        <dbReference type="ARBA" id="ARBA00022840"/>
    </source>
</evidence>
<dbReference type="InterPro" id="IPR003661">
    <property type="entry name" value="HisK_dim/P_dom"/>
</dbReference>
<dbReference type="FunFam" id="1.10.287.130:FF:000002">
    <property type="entry name" value="Two-component osmosensing histidine kinase"/>
    <property type="match status" value="1"/>
</dbReference>
<dbReference type="PANTHER" id="PTHR45339:SF1">
    <property type="entry name" value="HYBRID SIGNAL TRANSDUCTION HISTIDINE KINASE J"/>
    <property type="match status" value="1"/>
</dbReference>
<keyword evidence="13 21" id="KW-1133">Transmembrane helix</keyword>
<dbReference type="CDD" id="cd00130">
    <property type="entry name" value="PAS"/>
    <property type="match status" value="4"/>
</dbReference>
<dbReference type="InterPro" id="IPR011006">
    <property type="entry name" value="CheY-like_superfamily"/>
</dbReference>
<feature type="domain" description="PAS" evidence="24">
    <location>
        <begin position="153"/>
        <end position="223"/>
    </location>
</feature>
<keyword evidence="7 19" id="KW-0597">Phosphoprotein</keyword>
<feature type="domain" description="PAS" evidence="24">
    <location>
        <begin position="433"/>
        <end position="503"/>
    </location>
</feature>
<dbReference type="AlphaFoldDB" id="A0A432MNG6"/>
<evidence type="ECO:0000259" key="25">
    <source>
        <dbReference type="PROSITE" id="PS50113"/>
    </source>
</evidence>
<dbReference type="SUPFAM" id="SSF55874">
    <property type="entry name" value="ATPase domain of HSP90 chaperone/DNA topoisomerase II/histidine kinase"/>
    <property type="match status" value="1"/>
</dbReference>
<dbReference type="GO" id="GO:0005886">
    <property type="term" value="C:plasma membrane"/>
    <property type="evidence" value="ECO:0007669"/>
    <property type="project" value="UniProtKB-SubCell"/>
</dbReference>
<dbReference type="PRINTS" id="PR00344">
    <property type="entry name" value="BCTRLSENSOR"/>
</dbReference>
<feature type="transmembrane region" description="Helical" evidence="21">
    <location>
        <begin position="29"/>
        <end position="55"/>
    </location>
</feature>
<evidence type="ECO:0000256" key="8">
    <source>
        <dbReference type="ARBA" id="ARBA00022679"/>
    </source>
</evidence>
<dbReference type="Gene3D" id="3.40.50.2300">
    <property type="match status" value="1"/>
</dbReference>
<dbReference type="PANTHER" id="PTHR45339">
    <property type="entry name" value="HYBRID SIGNAL TRANSDUCTION HISTIDINE KINASE J"/>
    <property type="match status" value="1"/>
</dbReference>
<dbReference type="FunFam" id="3.30.450.20:FF:000099">
    <property type="entry name" value="Sensory box sensor histidine kinase"/>
    <property type="match status" value="1"/>
</dbReference>
<evidence type="ECO:0000259" key="23">
    <source>
        <dbReference type="PROSITE" id="PS50110"/>
    </source>
</evidence>
<feature type="domain" description="PAS" evidence="24">
    <location>
        <begin position="553"/>
        <end position="623"/>
    </location>
</feature>